<dbReference type="RefSeq" id="WP_378968527.1">
    <property type="nucleotide sequence ID" value="NZ_JBHTBJ010000009.1"/>
</dbReference>
<organism evidence="1 2">
    <name type="scientific">Paractinoplanes rhizophilus</name>
    <dbReference type="NCBI Taxonomy" id="1416877"/>
    <lineage>
        <taxon>Bacteria</taxon>
        <taxon>Bacillati</taxon>
        <taxon>Actinomycetota</taxon>
        <taxon>Actinomycetes</taxon>
        <taxon>Micromonosporales</taxon>
        <taxon>Micromonosporaceae</taxon>
        <taxon>Paractinoplanes</taxon>
    </lineage>
</organism>
<accession>A0ABW2HRD0</accession>
<protein>
    <recommendedName>
        <fullName evidence="3">Transposase</fullName>
    </recommendedName>
</protein>
<keyword evidence="2" id="KW-1185">Reference proteome</keyword>
<sequence length="63" mass="6989">MSTVRPEIACIDETCTSLNVHERALDIAVPHYDWISMPIIAVVDGLIHINPDDEPQPGQDAKH</sequence>
<proteinExistence type="predicted"/>
<gene>
    <name evidence="1" type="ORF">ACFQS1_15705</name>
</gene>
<comment type="caution">
    <text evidence="1">The sequence shown here is derived from an EMBL/GenBank/DDBJ whole genome shotgun (WGS) entry which is preliminary data.</text>
</comment>
<evidence type="ECO:0000313" key="1">
    <source>
        <dbReference type="EMBL" id="MFC7275434.1"/>
    </source>
</evidence>
<evidence type="ECO:0000313" key="2">
    <source>
        <dbReference type="Proteomes" id="UP001596548"/>
    </source>
</evidence>
<name>A0ABW2HRD0_9ACTN</name>
<reference evidence="2" key="1">
    <citation type="journal article" date="2019" name="Int. J. Syst. Evol. Microbiol.">
        <title>The Global Catalogue of Microorganisms (GCM) 10K type strain sequencing project: providing services to taxonomists for standard genome sequencing and annotation.</title>
        <authorList>
            <consortium name="The Broad Institute Genomics Platform"/>
            <consortium name="The Broad Institute Genome Sequencing Center for Infectious Disease"/>
            <person name="Wu L."/>
            <person name="Ma J."/>
        </authorList>
    </citation>
    <scope>NUCLEOTIDE SEQUENCE [LARGE SCALE GENOMIC DNA]</scope>
    <source>
        <strain evidence="2">XZYJT-10</strain>
    </source>
</reference>
<evidence type="ECO:0008006" key="3">
    <source>
        <dbReference type="Google" id="ProtNLM"/>
    </source>
</evidence>
<dbReference type="EMBL" id="JBHTBJ010000009">
    <property type="protein sequence ID" value="MFC7275434.1"/>
    <property type="molecule type" value="Genomic_DNA"/>
</dbReference>
<dbReference type="Proteomes" id="UP001596548">
    <property type="component" value="Unassembled WGS sequence"/>
</dbReference>